<proteinExistence type="predicted"/>
<dbReference type="EMBL" id="GBRH01161325">
    <property type="protein sequence ID" value="JAE36571.1"/>
    <property type="molecule type" value="Transcribed_RNA"/>
</dbReference>
<evidence type="ECO:0000256" key="1">
    <source>
        <dbReference type="SAM" id="MobiDB-lite"/>
    </source>
</evidence>
<protein>
    <submittedName>
        <fullName evidence="2">Uncharacterized protein</fullName>
    </submittedName>
</protein>
<feature type="region of interest" description="Disordered" evidence="1">
    <location>
        <begin position="1"/>
        <end position="38"/>
    </location>
</feature>
<accession>A0A0A9HNW9</accession>
<reference evidence="2" key="1">
    <citation type="submission" date="2014-09" db="EMBL/GenBank/DDBJ databases">
        <authorList>
            <person name="Magalhaes I.L.F."/>
            <person name="Oliveira U."/>
            <person name="Santos F.R."/>
            <person name="Vidigal T.H.D.A."/>
            <person name="Brescovit A.D."/>
            <person name="Santos A.J."/>
        </authorList>
    </citation>
    <scope>NUCLEOTIDE SEQUENCE</scope>
    <source>
        <tissue evidence="2">Shoot tissue taken approximately 20 cm above the soil surface</tissue>
    </source>
</reference>
<feature type="compositionally biased region" description="Basic residues" evidence="1">
    <location>
        <begin position="28"/>
        <end position="38"/>
    </location>
</feature>
<evidence type="ECO:0000313" key="2">
    <source>
        <dbReference type="EMBL" id="JAE36571.1"/>
    </source>
</evidence>
<reference evidence="2" key="2">
    <citation type="journal article" date="2015" name="Data Brief">
        <title>Shoot transcriptome of the giant reed, Arundo donax.</title>
        <authorList>
            <person name="Barrero R.A."/>
            <person name="Guerrero F.D."/>
            <person name="Moolhuijzen P."/>
            <person name="Goolsby J.A."/>
            <person name="Tidwell J."/>
            <person name="Bellgard S.E."/>
            <person name="Bellgard M.I."/>
        </authorList>
    </citation>
    <scope>NUCLEOTIDE SEQUENCE</scope>
    <source>
        <tissue evidence="2">Shoot tissue taken approximately 20 cm above the soil surface</tissue>
    </source>
</reference>
<dbReference type="AlphaFoldDB" id="A0A0A9HNW9"/>
<organism evidence="2">
    <name type="scientific">Arundo donax</name>
    <name type="common">Giant reed</name>
    <name type="synonym">Donax arundinaceus</name>
    <dbReference type="NCBI Taxonomy" id="35708"/>
    <lineage>
        <taxon>Eukaryota</taxon>
        <taxon>Viridiplantae</taxon>
        <taxon>Streptophyta</taxon>
        <taxon>Embryophyta</taxon>
        <taxon>Tracheophyta</taxon>
        <taxon>Spermatophyta</taxon>
        <taxon>Magnoliopsida</taxon>
        <taxon>Liliopsida</taxon>
        <taxon>Poales</taxon>
        <taxon>Poaceae</taxon>
        <taxon>PACMAD clade</taxon>
        <taxon>Arundinoideae</taxon>
        <taxon>Arundineae</taxon>
        <taxon>Arundo</taxon>
    </lineage>
</organism>
<name>A0A0A9HNW9_ARUDO</name>
<sequence>MPEEAPVTSTTLPRRSSPLAKGLTSNRATRRQMKAMGR</sequence>